<dbReference type="PANTHER" id="PTHR13026:SF0">
    <property type="entry name" value="RIBOSOMAL RNA PROCESSING 1B"/>
    <property type="match status" value="1"/>
</dbReference>
<evidence type="ECO:0000256" key="1">
    <source>
        <dbReference type="ARBA" id="ARBA00004123"/>
    </source>
</evidence>
<sequence length="240" mass="27414">MDDPSIQETPFVKQLAANDRPTRDAALDSLRTYLSGRRTLTPLDLLKLHKGLFYSLWLCDRPIPQQNLATALANLLPILPTETFIPFLRAFWATMSREWNNIDVLRMEKFLLVVRRYVGSTFNVLKDGGWEAGRVEEVLGMMGETALSVEDMKVPMGLRFHVIDIWVDELEKVGALEDTEEDRKVQDMIMAPILALRERSPTKTVRMKAREALNDERIPGNERPVVEEEAADGEWAGFKD</sequence>
<reference evidence="6 7" key="1">
    <citation type="journal article" date="2013" name="BMC Genomics">
        <title>Genomics-driven discovery of the pneumocandin biosynthetic gene cluster in the fungus Glarea lozoyensis.</title>
        <authorList>
            <person name="Chen L."/>
            <person name="Yue Q."/>
            <person name="Zhang X."/>
            <person name="Xiang M."/>
            <person name="Wang C."/>
            <person name="Li S."/>
            <person name="Che Y."/>
            <person name="Ortiz-Lopez F.J."/>
            <person name="Bills G.F."/>
            <person name="Liu X."/>
            <person name="An Z."/>
        </authorList>
    </citation>
    <scope>NUCLEOTIDE SEQUENCE [LARGE SCALE GENOMIC DNA]</scope>
    <source>
        <strain evidence="7">ATCC 20868 / MF5171</strain>
    </source>
</reference>
<dbReference type="GO" id="GO:0005634">
    <property type="term" value="C:nucleus"/>
    <property type="evidence" value="ECO:0007669"/>
    <property type="project" value="UniProtKB-SubCell"/>
</dbReference>
<dbReference type="EMBL" id="KE145352">
    <property type="protein sequence ID" value="EPE36682.1"/>
    <property type="molecule type" value="Genomic_DNA"/>
</dbReference>
<name>S3DE34_GLAL2</name>
<dbReference type="Pfam" id="PF05997">
    <property type="entry name" value="Nop52"/>
    <property type="match status" value="1"/>
</dbReference>
<dbReference type="AlphaFoldDB" id="S3DE34"/>
<dbReference type="RefSeq" id="XP_008075997.1">
    <property type="nucleotide sequence ID" value="XM_008077806.1"/>
</dbReference>
<dbReference type="GO" id="GO:0030687">
    <property type="term" value="C:preribosome, large subunit precursor"/>
    <property type="evidence" value="ECO:0007669"/>
    <property type="project" value="EnsemblFungi"/>
</dbReference>
<evidence type="ECO:0000256" key="2">
    <source>
        <dbReference type="ARBA" id="ARBA00006374"/>
    </source>
</evidence>
<dbReference type="GO" id="GO:0030688">
    <property type="term" value="C:preribosome, small subunit precursor"/>
    <property type="evidence" value="ECO:0007669"/>
    <property type="project" value="InterPro"/>
</dbReference>
<organism evidence="6 7">
    <name type="scientific">Glarea lozoyensis (strain ATCC 20868 / MF5171)</name>
    <dbReference type="NCBI Taxonomy" id="1116229"/>
    <lineage>
        <taxon>Eukaryota</taxon>
        <taxon>Fungi</taxon>
        <taxon>Dikarya</taxon>
        <taxon>Ascomycota</taxon>
        <taxon>Pezizomycotina</taxon>
        <taxon>Leotiomycetes</taxon>
        <taxon>Helotiales</taxon>
        <taxon>Helotiaceae</taxon>
        <taxon>Glarea</taxon>
    </lineage>
</organism>
<evidence type="ECO:0000256" key="5">
    <source>
        <dbReference type="SAM" id="MobiDB-lite"/>
    </source>
</evidence>
<comment type="subcellular location">
    <subcellularLocation>
        <location evidence="1">Nucleus</location>
    </subcellularLocation>
</comment>
<dbReference type="PANTHER" id="PTHR13026">
    <property type="entry name" value="NNP-1 PROTEIN NOVEL NUCLEAR PROTEIN 1 NOP52"/>
    <property type="match status" value="1"/>
</dbReference>
<dbReference type="Proteomes" id="UP000016922">
    <property type="component" value="Unassembled WGS sequence"/>
</dbReference>
<dbReference type="HOGENOM" id="CLU_022876_0_0_1"/>
<dbReference type="GO" id="GO:0006364">
    <property type="term" value="P:rRNA processing"/>
    <property type="evidence" value="ECO:0007669"/>
    <property type="project" value="UniProtKB-KW"/>
</dbReference>
<dbReference type="OrthoDB" id="2019504at2759"/>
<evidence type="ECO:0000256" key="3">
    <source>
        <dbReference type="ARBA" id="ARBA00022552"/>
    </source>
</evidence>
<dbReference type="KEGG" id="glz:GLAREA_08845"/>
<evidence type="ECO:0000256" key="4">
    <source>
        <dbReference type="ARBA" id="ARBA00023242"/>
    </source>
</evidence>
<dbReference type="InterPro" id="IPR010301">
    <property type="entry name" value="RRP1"/>
</dbReference>
<dbReference type="eggNOG" id="KOG3911">
    <property type="taxonomic scope" value="Eukaryota"/>
</dbReference>
<dbReference type="GeneID" id="19467893"/>
<proteinExistence type="inferred from homology"/>
<accession>S3DE34</accession>
<protein>
    <submittedName>
        <fullName evidence="6">Uncharacterized protein</fullName>
    </submittedName>
</protein>
<feature type="region of interest" description="Disordered" evidence="5">
    <location>
        <begin position="214"/>
        <end position="240"/>
    </location>
</feature>
<evidence type="ECO:0000313" key="6">
    <source>
        <dbReference type="EMBL" id="EPE36682.1"/>
    </source>
</evidence>
<comment type="similarity">
    <text evidence="2">Belongs to the RRP1 family.</text>
</comment>
<keyword evidence="3" id="KW-0698">rRNA processing</keyword>
<feature type="compositionally biased region" description="Basic and acidic residues" evidence="5">
    <location>
        <begin position="214"/>
        <end position="226"/>
    </location>
</feature>
<dbReference type="OMA" id="AMWFSDR"/>
<keyword evidence="7" id="KW-1185">Reference proteome</keyword>
<keyword evidence="4" id="KW-0539">Nucleus</keyword>
<gene>
    <name evidence="6" type="ORF">GLAREA_08845</name>
</gene>
<evidence type="ECO:0000313" key="7">
    <source>
        <dbReference type="Proteomes" id="UP000016922"/>
    </source>
</evidence>
<dbReference type="STRING" id="1116229.S3DE34"/>